<dbReference type="HOGENOM" id="CLU_799936_0_0_1"/>
<name>B7Q0Q8_IXOSC</name>
<dbReference type="InterPro" id="IPR004875">
    <property type="entry name" value="DDE_SF_endonuclease_dom"/>
</dbReference>
<dbReference type="EMBL" id="ABJB010523869">
    <property type="status" value="NOT_ANNOTATED_CDS"/>
    <property type="molecule type" value="Genomic_DNA"/>
</dbReference>
<protein>
    <submittedName>
        <fullName evidence="8 9">Replication factor A 1, rfa1, putative</fullName>
    </submittedName>
</protein>
<keyword evidence="11" id="KW-1267">Proteomics identification</keyword>
<dbReference type="InterPro" id="IPR047192">
    <property type="entry name" value="Euk_RPA1_DBD_C"/>
</dbReference>
<dbReference type="InterPro" id="IPR013955">
    <property type="entry name" value="Rep_factor-A_C"/>
</dbReference>
<keyword evidence="10" id="KW-1185">Reference proteome</keyword>
<dbReference type="EMBL" id="ABJB010211996">
    <property type="status" value="NOT_ANNOTATED_CDS"/>
    <property type="molecule type" value="Genomic_DNA"/>
</dbReference>
<dbReference type="Pfam" id="PF03184">
    <property type="entry name" value="DDE_1"/>
    <property type="match status" value="1"/>
</dbReference>
<feature type="domain" description="Replication factor A C-terminal" evidence="7">
    <location>
        <begin position="256"/>
        <end position="312"/>
    </location>
</feature>
<dbReference type="EMBL" id="ABJB010315528">
    <property type="status" value="NOT_ANNOTATED_CDS"/>
    <property type="molecule type" value="Genomic_DNA"/>
</dbReference>
<evidence type="ECO:0000256" key="2">
    <source>
        <dbReference type="ARBA" id="ARBA00022723"/>
    </source>
</evidence>
<dbReference type="Pfam" id="PF08646">
    <property type="entry name" value="Rep_fac-A_C"/>
    <property type="match status" value="1"/>
</dbReference>
<gene>
    <name evidence="8" type="ORF">IscW_ISCW020441</name>
</gene>
<accession>B7Q0Q8</accession>
<dbReference type="PANTHER" id="PTHR19303:SF73">
    <property type="entry name" value="PROTEIN PDC2"/>
    <property type="match status" value="1"/>
</dbReference>
<reference evidence="8 10" key="1">
    <citation type="submission" date="2008-03" db="EMBL/GenBank/DDBJ databases">
        <title>Annotation of Ixodes scapularis.</title>
        <authorList>
            <consortium name="Ixodes scapularis Genome Project Consortium"/>
            <person name="Caler E."/>
            <person name="Hannick L.I."/>
            <person name="Bidwell S."/>
            <person name="Joardar V."/>
            <person name="Thiagarajan M."/>
            <person name="Amedeo P."/>
            <person name="Galinsky K.J."/>
            <person name="Schobel S."/>
            <person name="Inman J."/>
            <person name="Hostetler J."/>
            <person name="Miller J."/>
            <person name="Hammond M."/>
            <person name="Megy K."/>
            <person name="Lawson D."/>
            <person name="Kodira C."/>
            <person name="Sutton G."/>
            <person name="Meyer J."/>
            <person name="Hill C.A."/>
            <person name="Birren B."/>
            <person name="Nene V."/>
            <person name="Collins F."/>
            <person name="Alarcon-Chaidez F."/>
            <person name="Wikel S."/>
            <person name="Strausberg R."/>
        </authorList>
    </citation>
    <scope>NUCLEOTIDE SEQUENCE [LARGE SCALE GENOMIC DNA]</scope>
    <source>
        <strain evidence="10">Wikel</strain>
        <strain evidence="8">Wikel colony</strain>
    </source>
</reference>
<dbReference type="EnsemblMetazoa" id="ISCW020441-RA">
    <property type="protein sequence ID" value="ISCW020441-PA"/>
    <property type="gene ID" value="ISCW020441"/>
</dbReference>
<dbReference type="VEuPathDB" id="VectorBase:ISCW020441"/>
<dbReference type="EMBL" id="ABJB010861717">
    <property type="status" value="NOT_ANNOTATED_CDS"/>
    <property type="molecule type" value="Genomic_DNA"/>
</dbReference>
<dbReference type="PANTHER" id="PTHR19303">
    <property type="entry name" value="TRANSPOSON"/>
    <property type="match status" value="1"/>
</dbReference>
<evidence type="ECO:0007829" key="11">
    <source>
        <dbReference type="PeptideAtlas" id="B7Q0Q8"/>
    </source>
</evidence>
<dbReference type="STRING" id="6945.B7Q0Q8"/>
<dbReference type="GO" id="GO:0008270">
    <property type="term" value="F:zinc ion binding"/>
    <property type="evidence" value="ECO:0007669"/>
    <property type="project" value="UniProtKB-KW"/>
</dbReference>
<dbReference type="GO" id="GO:0003677">
    <property type="term" value="F:DNA binding"/>
    <property type="evidence" value="ECO:0007669"/>
    <property type="project" value="UniProtKB-KW"/>
</dbReference>
<sequence>MDIIRCVQHGEKKSGVTATFKISRSTLSTILKNKLTVKDQARERPNANSKRIGKRAYDKLEKAFYQWFLYIRFTGGTGWLQRFKDRYSILGKVVAGESVSFENVELCFLPPNATAVLQPPDQGIIRAFKQAYRVGQLLVKLCVGGELKIDLLAAIQMLSSAWCEVTRDTIRNCFRHAGLGLGSGVSLSMIGSSQLQVNPDIPESHALIGWYSNEGASLQTQSLSVRTGGFEGAAASWKHLSEAKSQKLGFGDKPDYFSCKASVAIVRKENCLYKACPAEKCNKKLVNLENGLYRCEKCNEQTSEFKWRLIVSDESRLKTSVVSINPVNYVDYTKKLLKDIAEFEKVL</sequence>
<keyword evidence="2" id="KW-0479">Metal-binding</keyword>
<dbReference type="InterPro" id="IPR050863">
    <property type="entry name" value="CenT-Element_Derived"/>
</dbReference>
<evidence type="ECO:0000259" key="7">
    <source>
        <dbReference type="Pfam" id="PF08646"/>
    </source>
</evidence>
<dbReference type="VEuPathDB" id="VectorBase:ISCP_026066"/>
<dbReference type="CDD" id="cd04476">
    <property type="entry name" value="RPA1_DBD_C"/>
    <property type="match status" value="1"/>
</dbReference>
<dbReference type="EMBL" id="ABJB010140847">
    <property type="status" value="NOT_ANNOTATED_CDS"/>
    <property type="molecule type" value="Genomic_DNA"/>
</dbReference>
<evidence type="ECO:0000313" key="8">
    <source>
        <dbReference type="EMBL" id="EEC12430.1"/>
    </source>
</evidence>
<dbReference type="EMBL" id="ABJB010355082">
    <property type="status" value="NOT_ANNOTATED_CDS"/>
    <property type="molecule type" value="Genomic_DNA"/>
</dbReference>
<dbReference type="InParanoid" id="B7Q0Q8"/>
<dbReference type="AlphaFoldDB" id="B7Q0Q8"/>
<keyword evidence="5" id="KW-0238">DNA-binding</keyword>
<dbReference type="EMBL" id="ABJB010057987">
    <property type="status" value="NOT_ANNOTATED_CDS"/>
    <property type="molecule type" value="Genomic_DNA"/>
</dbReference>
<dbReference type="Gene3D" id="2.40.50.140">
    <property type="entry name" value="Nucleic acid-binding proteins"/>
    <property type="match status" value="2"/>
</dbReference>
<dbReference type="FunFam" id="2.40.50.140:FF:000992">
    <property type="match status" value="1"/>
</dbReference>
<comment type="similarity">
    <text evidence="1">Belongs to the replication factor A protein 1 family.</text>
</comment>
<dbReference type="PaxDb" id="6945-B7Q0Q8"/>
<dbReference type="SUPFAM" id="SSF50249">
    <property type="entry name" value="Nucleic acid-binding proteins"/>
    <property type="match status" value="1"/>
</dbReference>
<evidence type="ECO:0000256" key="3">
    <source>
        <dbReference type="ARBA" id="ARBA00022771"/>
    </source>
</evidence>
<keyword evidence="3" id="KW-0863">Zinc-finger</keyword>
<dbReference type="EMBL" id="ABJB010196984">
    <property type="status" value="NOT_ANNOTATED_CDS"/>
    <property type="molecule type" value="Genomic_DNA"/>
</dbReference>
<evidence type="ECO:0000313" key="9">
    <source>
        <dbReference type="EnsemblMetazoa" id="ISCW020441-PA"/>
    </source>
</evidence>
<evidence type="ECO:0000256" key="4">
    <source>
        <dbReference type="ARBA" id="ARBA00022833"/>
    </source>
</evidence>
<dbReference type="Gene3D" id="1.10.10.60">
    <property type="entry name" value="Homeodomain-like"/>
    <property type="match status" value="1"/>
</dbReference>
<keyword evidence="4" id="KW-0862">Zinc</keyword>
<reference evidence="9" key="2">
    <citation type="submission" date="2020-05" db="UniProtKB">
        <authorList>
            <consortium name="EnsemblMetazoa"/>
        </authorList>
    </citation>
    <scope>IDENTIFICATION</scope>
    <source>
        <strain evidence="9">wikel</strain>
    </source>
</reference>
<dbReference type="EMBL" id="ABJB010069771">
    <property type="status" value="NOT_ANNOTATED_CDS"/>
    <property type="molecule type" value="Genomic_DNA"/>
</dbReference>
<organism>
    <name type="scientific">Ixodes scapularis</name>
    <name type="common">Black-legged tick</name>
    <name type="synonym">Deer tick</name>
    <dbReference type="NCBI Taxonomy" id="6945"/>
    <lineage>
        <taxon>Eukaryota</taxon>
        <taxon>Metazoa</taxon>
        <taxon>Ecdysozoa</taxon>
        <taxon>Arthropoda</taxon>
        <taxon>Chelicerata</taxon>
        <taxon>Arachnida</taxon>
        <taxon>Acari</taxon>
        <taxon>Parasitiformes</taxon>
        <taxon>Ixodida</taxon>
        <taxon>Ixodoidea</taxon>
        <taxon>Ixodidae</taxon>
        <taxon>Ixodinae</taxon>
        <taxon>Ixodes</taxon>
    </lineage>
</organism>
<dbReference type="EMBL" id="DS833614">
    <property type="protein sequence ID" value="EEC12430.1"/>
    <property type="molecule type" value="Genomic_DNA"/>
</dbReference>
<feature type="domain" description="DDE-1" evidence="6">
    <location>
        <begin position="98"/>
        <end position="174"/>
    </location>
</feature>
<dbReference type="InterPro" id="IPR012340">
    <property type="entry name" value="NA-bd_OB-fold"/>
</dbReference>
<evidence type="ECO:0000259" key="6">
    <source>
        <dbReference type="Pfam" id="PF03184"/>
    </source>
</evidence>
<dbReference type="Proteomes" id="UP000001555">
    <property type="component" value="Unassembled WGS sequence"/>
</dbReference>
<proteinExistence type="evidence at protein level"/>
<dbReference type="OrthoDB" id="1751331at2759"/>
<dbReference type="VEuPathDB" id="VectorBase:ISCP_029008"/>
<evidence type="ECO:0000313" key="10">
    <source>
        <dbReference type="Proteomes" id="UP000001555"/>
    </source>
</evidence>
<evidence type="ECO:0000256" key="5">
    <source>
        <dbReference type="ARBA" id="ARBA00023125"/>
    </source>
</evidence>
<evidence type="ECO:0000256" key="1">
    <source>
        <dbReference type="ARBA" id="ARBA00005690"/>
    </source>
</evidence>